<dbReference type="InterPro" id="IPR037379">
    <property type="entry name" value="WDR74/Nsa1"/>
</dbReference>
<dbReference type="GO" id="GO:0042273">
    <property type="term" value="P:ribosomal large subunit biogenesis"/>
    <property type="evidence" value="ECO:0007669"/>
    <property type="project" value="InterPro"/>
</dbReference>
<gene>
    <name evidence="2" type="ORF">WMY93_028124</name>
</gene>
<comment type="caution">
    <text evidence="2">The sequence shown here is derived from an EMBL/GenBank/DDBJ whole genome shotgun (WGS) entry which is preliminary data.</text>
</comment>
<dbReference type="AlphaFoldDB" id="A0AAW0MR23"/>
<dbReference type="SUPFAM" id="SSF50978">
    <property type="entry name" value="WD40 repeat-like"/>
    <property type="match status" value="1"/>
</dbReference>
<accession>A0AAW0MR23</accession>
<feature type="region of interest" description="Disordered" evidence="1">
    <location>
        <begin position="177"/>
        <end position="288"/>
    </location>
</feature>
<feature type="compositionally biased region" description="Acidic residues" evidence="1">
    <location>
        <begin position="217"/>
        <end position="230"/>
    </location>
</feature>
<dbReference type="Gene3D" id="2.130.10.10">
    <property type="entry name" value="YVTN repeat-like/Quinoprotein amine dehydrogenase"/>
    <property type="match status" value="1"/>
</dbReference>
<dbReference type="PANTHER" id="PTHR16038">
    <property type="entry name" value="NOP SEVEN ASSOCIATED PROTEIN 1"/>
    <property type="match status" value="1"/>
</dbReference>
<evidence type="ECO:0000256" key="1">
    <source>
        <dbReference type="SAM" id="MobiDB-lite"/>
    </source>
</evidence>
<protein>
    <recommendedName>
        <fullName evidence="4">WD repeat domain 74</fullName>
    </recommendedName>
</protein>
<dbReference type="PANTHER" id="PTHR16038:SF4">
    <property type="entry name" value="WD REPEAT-CONTAINING PROTEIN 74"/>
    <property type="match status" value="1"/>
</dbReference>
<evidence type="ECO:0000313" key="3">
    <source>
        <dbReference type="Proteomes" id="UP001460270"/>
    </source>
</evidence>
<evidence type="ECO:0000313" key="2">
    <source>
        <dbReference type="EMBL" id="KAK7881950.1"/>
    </source>
</evidence>
<sequence>MLNEPKRCVRTPPSLTKWPRRKRQSSEDLGPGEPGQTRLQRQEPARQLAGPAAASLGQDMAFLPGSAKVVTCTGFHQVHIFDPSSPRRRPVLEAHRSGEHAGQVALLDLRKGLVRGVLKGATGSIRALQCHQSLPLVASCGLDRFLRIHSLSDRKLQHKVYLKSRLNCLLFSSSDPNAEAKPLKVKEEEEEREEEDEVWDRMESVHEAEEEERKENEEGEEEEESVNEAEEERKENEEEEEERINPEENEEESVKPEEEEKEATVKTKRKTDTKKEQKKTKKRKKGQD</sequence>
<feature type="compositionally biased region" description="Acidic residues" evidence="1">
    <location>
        <begin position="237"/>
        <end position="251"/>
    </location>
</feature>
<dbReference type="GO" id="GO:0005730">
    <property type="term" value="C:nucleolus"/>
    <property type="evidence" value="ECO:0007669"/>
    <property type="project" value="InterPro"/>
</dbReference>
<dbReference type="EMBL" id="JBBPFD010000021">
    <property type="protein sequence ID" value="KAK7881950.1"/>
    <property type="molecule type" value="Genomic_DNA"/>
</dbReference>
<dbReference type="Proteomes" id="UP001460270">
    <property type="component" value="Unassembled WGS sequence"/>
</dbReference>
<feature type="region of interest" description="Disordered" evidence="1">
    <location>
        <begin position="1"/>
        <end position="51"/>
    </location>
</feature>
<organism evidence="2 3">
    <name type="scientific">Mugilogobius chulae</name>
    <name type="common">yellowstripe goby</name>
    <dbReference type="NCBI Taxonomy" id="88201"/>
    <lineage>
        <taxon>Eukaryota</taxon>
        <taxon>Metazoa</taxon>
        <taxon>Chordata</taxon>
        <taxon>Craniata</taxon>
        <taxon>Vertebrata</taxon>
        <taxon>Euteleostomi</taxon>
        <taxon>Actinopterygii</taxon>
        <taxon>Neopterygii</taxon>
        <taxon>Teleostei</taxon>
        <taxon>Neoteleostei</taxon>
        <taxon>Acanthomorphata</taxon>
        <taxon>Gobiaria</taxon>
        <taxon>Gobiiformes</taxon>
        <taxon>Gobioidei</taxon>
        <taxon>Gobiidae</taxon>
        <taxon>Gobionellinae</taxon>
        <taxon>Mugilogobius</taxon>
    </lineage>
</organism>
<feature type="compositionally biased region" description="Basic and acidic residues" evidence="1">
    <location>
        <begin position="252"/>
        <end position="265"/>
    </location>
</feature>
<feature type="compositionally biased region" description="Acidic residues" evidence="1">
    <location>
        <begin position="188"/>
        <end position="198"/>
    </location>
</feature>
<feature type="compositionally biased region" description="Basic residues" evidence="1">
    <location>
        <begin position="266"/>
        <end position="288"/>
    </location>
</feature>
<proteinExistence type="predicted"/>
<name>A0AAW0MR23_9GOBI</name>
<reference evidence="3" key="1">
    <citation type="submission" date="2024-04" db="EMBL/GenBank/DDBJ databases">
        <title>Salinicola lusitanus LLJ914,a marine bacterium isolated from the Okinawa Trough.</title>
        <authorList>
            <person name="Li J."/>
        </authorList>
    </citation>
    <scope>NUCLEOTIDE SEQUENCE [LARGE SCALE GENOMIC DNA]</scope>
</reference>
<feature type="compositionally biased region" description="Basic and acidic residues" evidence="1">
    <location>
        <begin position="199"/>
        <end position="216"/>
    </location>
</feature>
<dbReference type="InterPro" id="IPR036322">
    <property type="entry name" value="WD40_repeat_dom_sf"/>
</dbReference>
<evidence type="ECO:0008006" key="4">
    <source>
        <dbReference type="Google" id="ProtNLM"/>
    </source>
</evidence>
<keyword evidence="3" id="KW-1185">Reference proteome</keyword>
<dbReference type="GO" id="GO:0030687">
    <property type="term" value="C:preribosome, large subunit precursor"/>
    <property type="evidence" value="ECO:0007669"/>
    <property type="project" value="TreeGrafter"/>
</dbReference>
<dbReference type="InterPro" id="IPR015943">
    <property type="entry name" value="WD40/YVTN_repeat-like_dom_sf"/>
</dbReference>